<dbReference type="AlphaFoldDB" id="A0A1V0PJN3"/>
<evidence type="ECO:0000313" key="2">
    <source>
        <dbReference type="Proteomes" id="UP000191806"/>
    </source>
</evidence>
<evidence type="ECO:0000313" key="1">
    <source>
        <dbReference type="EMBL" id="ARE29433.1"/>
    </source>
</evidence>
<proteinExistence type="predicted"/>
<reference evidence="1 2" key="1">
    <citation type="journal article" date="2017" name="BMC Genomics">
        <title>Comparative and functional genomics of the Lactococcus lactis taxon; insights into evolution and niche adaptation.</title>
        <authorList>
            <person name="Kelleher P."/>
            <person name="Bottacini F."/>
            <person name="Mahony J."/>
            <person name="Kilcawley K.N."/>
            <person name="van Sinderen D."/>
        </authorList>
    </citation>
    <scope>NUCLEOTIDE SEQUENCE [LARGE SCALE GENOMIC DNA]</scope>
    <source>
        <strain evidence="1 2">JM1</strain>
    </source>
</reference>
<dbReference type="Proteomes" id="UP000191806">
    <property type="component" value="Chromosome"/>
</dbReference>
<sequence length="340" mass="40227">MLVIDVYGKIAKTKISDKLKLYISNVPSDWKEGIVEDMMQEIRQQKVDIEDNLRRYGDSFQSEYTVASLKRIIETNIKQCPDHGLETIEKCLDYLADNMVCLFFDYDDEDMPFFDWTTNCFEGRFCEEDYAEKVMYFSNFVNQGVQNGIHMNCIYTSNMNPLEHTRILRNLNFRIDSKFNNWKSKDDYIIELQKMGKRIDGILNSENDYYKLDYIINSIYQDNSYNKNHFLKVFSLLELLLVASNQKTNIDHLLIPYLEKNYGDDSTDVAMILRQIRNKIAHGDFKAVNDKAEKFAQKYMTNYTFDYSEYSRLNWIFLVTCCLLDDLLRAIIFNQLKGTK</sequence>
<organism evidence="1 2">
    <name type="scientific">Lactococcus lactis subsp. cremoris</name>
    <name type="common">Streptococcus cremoris</name>
    <dbReference type="NCBI Taxonomy" id="1359"/>
    <lineage>
        <taxon>Bacteria</taxon>
        <taxon>Bacillati</taxon>
        <taxon>Bacillota</taxon>
        <taxon>Bacilli</taxon>
        <taxon>Lactobacillales</taxon>
        <taxon>Streptococcaceae</taxon>
        <taxon>Lactococcus</taxon>
    </lineage>
</organism>
<protein>
    <submittedName>
        <fullName evidence="1">Uncharacterized protein</fullName>
    </submittedName>
</protein>
<dbReference type="EMBL" id="CP015899">
    <property type="protein sequence ID" value="ARE29433.1"/>
    <property type="molecule type" value="Genomic_DNA"/>
</dbReference>
<name>A0A1V0PJN3_LACLC</name>
<accession>A0A1V0PJN3</accession>
<dbReference type="RefSeq" id="WP_021215080.1">
    <property type="nucleotide sequence ID" value="NZ_CP015899.2"/>
</dbReference>
<gene>
    <name evidence="1" type="ORF">LLJM1_2093</name>
</gene>